<dbReference type="Gene3D" id="3.40.50.150">
    <property type="entry name" value="Vaccinia Virus protein VP39"/>
    <property type="match status" value="1"/>
</dbReference>
<dbReference type="SUPFAM" id="SSF53335">
    <property type="entry name" value="S-adenosyl-L-methionine-dependent methyltransferases"/>
    <property type="match status" value="1"/>
</dbReference>
<dbReference type="EMBL" id="CAJVRM010000222">
    <property type="protein sequence ID" value="CAG8977521.1"/>
    <property type="molecule type" value="Genomic_DNA"/>
</dbReference>
<gene>
    <name evidence="1" type="ORF">HYALB_00008701</name>
</gene>
<evidence type="ECO:0000313" key="1">
    <source>
        <dbReference type="EMBL" id="CAG8977521.1"/>
    </source>
</evidence>
<reference evidence="1" key="1">
    <citation type="submission" date="2021-07" db="EMBL/GenBank/DDBJ databases">
        <authorList>
            <person name="Durling M."/>
        </authorList>
    </citation>
    <scope>NUCLEOTIDE SEQUENCE</scope>
</reference>
<evidence type="ECO:0008006" key="3">
    <source>
        <dbReference type="Google" id="ProtNLM"/>
    </source>
</evidence>
<organism evidence="1 2">
    <name type="scientific">Hymenoscyphus albidus</name>
    <dbReference type="NCBI Taxonomy" id="595503"/>
    <lineage>
        <taxon>Eukaryota</taxon>
        <taxon>Fungi</taxon>
        <taxon>Dikarya</taxon>
        <taxon>Ascomycota</taxon>
        <taxon>Pezizomycotina</taxon>
        <taxon>Leotiomycetes</taxon>
        <taxon>Helotiales</taxon>
        <taxon>Helotiaceae</taxon>
        <taxon>Hymenoscyphus</taxon>
    </lineage>
</organism>
<comment type="caution">
    <text evidence="1">The sequence shown here is derived from an EMBL/GenBank/DDBJ whole genome shotgun (WGS) entry which is preliminary data.</text>
</comment>
<dbReference type="OrthoDB" id="2013972at2759"/>
<dbReference type="Proteomes" id="UP000701801">
    <property type="component" value="Unassembled WGS sequence"/>
</dbReference>
<accession>A0A9N9Q867</accession>
<protein>
    <recommendedName>
        <fullName evidence="3">S-adenosyl-L-methionine-dependent methyltransferase</fullName>
    </recommendedName>
</protein>
<dbReference type="AlphaFoldDB" id="A0A9N9Q867"/>
<keyword evidence="2" id="KW-1185">Reference proteome</keyword>
<evidence type="ECO:0000313" key="2">
    <source>
        <dbReference type="Proteomes" id="UP000701801"/>
    </source>
</evidence>
<sequence length="294" mass="32260">MTTPPTTIPPPVSQAQTLLWDNPAFAKNYLKSEHITAPCAAVLLQLTGLQKALSDPEYAGEQLVMLDQACGTGVVTKALMDILAGDRNKARVTSADFAEAMVQFVRGRVESNKYTHLLFNFGPFLLPSPTAGIRESHRLLQPTGWIATSTWSTVPWLADMRRAFATEPRLPVLPPISKILSAFNEVEERWDTPEAAKANLEKGGFVGVEAERIRGCTMWKGMGDLVALLPGTLGVLKMGWSEEERGCWGLKVDEIVEEWFRGRYGKGGLFGSGKGLLRRGGRGEEFGWVLEDGI</sequence>
<proteinExistence type="predicted"/>
<name>A0A9N9Q867_9HELO</name>
<dbReference type="InterPro" id="IPR029063">
    <property type="entry name" value="SAM-dependent_MTases_sf"/>
</dbReference>